<keyword evidence="4 7" id="KW-0391">Immunity</keyword>
<dbReference type="SMART" id="SM00701">
    <property type="entry name" value="PGRP"/>
    <property type="match status" value="1"/>
</dbReference>
<evidence type="ECO:0000313" key="14">
    <source>
        <dbReference type="Proteomes" id="UP001431783"/>
    </source>
</evidence>
<feature type="signal peptide" evidence="10">
    <location>
        <begin position="1"/>
        <end position="19"/>
    </location>
</feature>
<dbReference type="PIRSF" id="PIRSF037945">
    <property type="entry name" value="PGRPs"/>
    <property type="match status" value="1"/>
</dbReference>
<dbReference type="PANTHER" id="PTHR11022">
    <property type="entry name" value="PEPTIDOGLYCAN RECOGNITION PROTEIN"/>
    <property type="match status" value="1"/>
</dbReference>
<dbReference type="SUPFAM" id="SSF55846">
    <property type="entry name" value="N-acetylmuramoyl-L-alanine amidase-like"/>
    <property type="match status" value="1"/>
</dbReference>
<dbReference type="GO" id="GO:0042834">
    <property type="term" value="F:peptidoglycan binding"/>
    <property type="evidence" value="ECO:0007669"/>
    <property type="project" value="InterPro"/>
</dbReference>
<dbReference type="InterPro" id="IPR002502">
    <property type="entry name" value="Amidase_domain"/>
</dbReference>
<keyword evidence="2 7" id="KW-0399">Innate immunity</keyword>
<evidence type="ECO:0000259" key="12">
    <source>
        <dbReference type="SMART" id="SM00701"/>
    </source>
</evidence>
<feature type="compositionally biased region" description="Polar residues" evidence="9">
    <location>
        <begin position="189"/>
        <end position="206"/>
    </location>
</feature>
<evidence type="ECO:0000313" key="13">
    <source>
        <dbReference type="EMBL" id="KAK9876301.1"/>
    </source>
</evidence>
<evidence type="ECO:0000256" key="3">
    <source>
        <dbReference type="ARBA" id="ARBA00022729"/>
    </source>
</evidence>
<reference evidence="13 14" key="1">
    <citation type="submission" date="2023-03" db="EMBL/GenBank/DDBJ databases">
        <title>Genome insight into feeding habits of ladybird beetles.</title>
        <authorList>
            <person name="Li H.-S."/>
            <person name="Huang Y.-H."/>
            <person name="Pang H."/>
        </authorList>
    </citation>
    <scope>NUCLEOTIDE SEQUENCE [LARGE SCALE GENOMIC DNA]</scope>
    <source>
        <strain evidence="13">SYSU_2023b</strain>
        <tissue evidence="13">Whole body</tissue>
    </source>
</reference>
<dbReference type="InterPro" id="IPR015510">
    <property type="entry name" value="PGRP"/>
</dbReference>
<dbReference type="GO" id="GO:0009253">
    <property type="term" value="P:peptidoglycan catabolic process"/>
    <property type="evidence" value="ECO:0007669"/>
    <property type="project" value="InterPro"/>
</dbReference>
<dbReference type="CDD" id="cd06583">
    <property type="entry name" value="PGRP"/>
    <property type="match status" value="1"/>
</dbReference>
<dbReference type="AlphaFoldDB" id="A0AAW1U8Q3"/>
<evidence type="ECO:0000256" key="9">
    <source>
        <dbReference type="SAM" id="MobiDB-lite"/>
    </source>
</evidence>
<dbReference type="PANTHER" id="PTHR11022:SF77">
    <property type="entry name" value="PEPTIDOGLYCAN-RECOGNITION PROTEIN LB"/>
    <property type="match status" value="1"/>
</dbReference>
<gene>
    <name evidence="13" type="ORF">WA026_012599</name>
</gene>
<feature type="region of interest" description="Disordered" evidence="9">
    <location>
        <begin position="186"/>
        <end position="206"/>
    </location>
</feature>
<feature type="chain" id="PRO_5043889741" description="Peptidoglycan-recognition protein" evidence="10">
    <location>
        <begin position="20"/>
        <end position="215"/>
    </location>
</feature>
<dbReference type="Proteomes" id="UP001431783">
    <property type="component" value="Unassembled WGS sequence"/>
</dbReference>
<organism evidence="13 14">
    <name type="scientific">Henosepilachna vigintioctopunctata</name>
    <dbReference type="NCBI Taxonomy" id="420089"/>
    <lineage>
        <taxon>Eukaryota</taxon>
        <taxon>Metazoa</taxon>
        <taxon>Ecdysozoa</taxon>
        <taxon>Arthropoda</taxon>
        <taxon>Hexapoda</taxon>
        <taxon>Insecta</taxon>
        <taxon>Pterygota</taxon>
        <taxon>Neoptera</taxon>
        <taxon>Endopterygota</taxon>
        <taxon>Coleoptera</taxon>
        <taxon>Polyphaga</taxon>
        <taxon>Cucujiformia</taxon>
        <taxon>Coccinelloidea</taxon>
        <taxon>Coccinellidae</taxon>
        <taxon>Epilachninae</taxon>
        <taxon>Epilachnini</taxon>
        <taxon>Henosepilachna</taxon>
    </lineage>
</organism>
<dbReference type="InterPro" id="IPR017331">
    <property type="entry name" value="Peptidoglycan_recognition"/>
</dbReference>
<dbReference type="EMBL" id="JARQZJ010000036">
    <property type="protein sequence ID" value="KAK9876301.1"/>
    <property type="molecule type" value="Genomic_DNA"/>
</dbReference>
<evidence type="ECO:0000256" key="5">
    <source>
        <dbReference type="ARBA" id="ARBA00023157"/>
    </source>
</evidence>
<dbReference type="FunFam" id="3.40.80.10:FF:000001">
    <property type="entry name" value="Peptidoglycan recognition protein 1"/>
    <property type="match status" value="1"/>
</dbReference>
<evidence type="ECO:0000256" key="4">
    <source>
        <dbReference type="ARBA" id="ARBA00022859"/>
    </source>
</evidence>
<dbReference type="Gene3D" id="3.40.80.10">
    <property type="entry name" value="Peptidoglycan recognition protein-like"/>
    <property type="match status" value="1"/>
</dbReference>
<dbReference type="Pfam" id="PF01510">
    <property type="entry name" value="Amidase_2"/>
    <property type="match status" value="1"/>
</dbReference>
<accession>A0AAW1U8Q3</accession>
<comment type="caution">
    <text evidence="13">The sequence shown here is derived from an EMBL/GenBank/DDBJ whole genome shotgun (WGS) entry which is preliminary data.</text>
</comment>
<dbReference type="InterPro" id="IPR006619">
    <property type="entry name" value="PGRP_domain_met/bac"/>
</dbReference>
<keyword evidence="14" id="KW-1185">Reference proteome</keyword>
<keyword evidence="5" id="KW-1015">Disulfide bond</keyword>
<sequence length="215" mass="24195">MYNIIAAFSIYLLLSRVSSISDLLIVSRDDWNAKPPTLVEPMANPVPYVIIHHSYQPGACNTQEDCIRAMQSMQQYHQVERGWNDIGYSFAVGGDNRAYVGRGWSAVGAHAPKYNTRSIGICVIGDWREDLPPSSQLQTVKDLIQYGVEHGKIAKDYILFGHRQVRETECPGDALFNEIQKWPHWEPNPSISPQNTNNVNSGANSISVKRNRLLN</sequence>
<evidence type="ECO:0000256" key="2">
    <source>
        <dbReference type="ARBA" id="ARBA00022588"/>
    </source>
</evidence>
<evidence type="ECO:0000256" key="8">
    <source>
        <dbReference type="PIRSR" id="PIRSR037945-1"/>
    </source>
</evidence>
<dbReference type="GO" id="GO:0008745">
    <property type="term" value="F:N-acetylmuramoyl-L-alanine amidase activity"/>
    <property type="evidence" value="ECO:0007669"/>
    <property type="project" value="InterPro"/>
</dbReference>
<evidence type="ECO:0000256" key="1">
    <source>
        <dbReference type="ARBA" id="ARBA00007553"/>
    </source>
</evidence>
<comment type="function">
    <text evidence="6">Peptidoglycan-recognition protein probably involved in innate immunity by binding to peptidoglycans (PGN) of bacteria and activating the prophenoloxidase (proPO) cascade immune response. Binds to 1,3-beta-D-glucan and PGN.</text>
</comment>
<evidence type="ECO:0000259" key="11">
    <source>
        <dbReference type="SMART" id="SM00644"/>
    </source>
</evidence>
<comment type="similarity">
    <text evidence="1 7">Belongs to the N-acetylmuramoyl-L-alanine amidase 2 family.</text>
</comment>
<keyword evidence="3 10" id="KW-0732">Signal</keyword>
<dbReference type="GO" id="GO:0045087">
    <property type="term" value="P:innate immune response"/>
    <property type="evidence" value="ECO:0007669"/>
    <property type="project" value="UniProtKB-KW"/>
</dbReference>
<evidence type="ECO:0000256" key="6">
    <source>
        <dbReference type="ARBA" id="ARBA00057187"/>
    </source>
</evidence>
<feature type="domain" description="Peptidoglycan recognition protein family" evidence="12">
    <location>
        <begin position="23"/>
        <end position="166"/>
    </location>
</feature>
<dbReference type="InterPro" id="IPR036505">
    <property type="entry name" value="Amidase/PGRP_sf"/>
</dbReference>
<feature type="domain" description="N-acetylmuramoyl-L-alanine amidase" evidence="11">
    <location>
        <begin position="34"/>
        <end position="172"/>
    </location>
</feature>
<protein>
    <recommendedName>
        <fullName evidence="7">Peptidoglycan-recognition protein</fullName>
    </recommendedName>
</protein>
<evidence type="ECO:0000256" key="7">
    <source>
        <dbReference type="PIRNR" id="PIRNR037945"/>
    </source>
</evidence>
<evidence type="ECO:0000256" key="10">
    <source>
        <dbReference type="SAM" id="SignalP"/>
    </source>
</evidence>
<feature type="disulfide bond" evidence="8">
    <location>
        <begin position="60"/>
        <end position="66"/>
    </location>
</feature>
<dbReference type="SMART" id="SM00644">
    <property type="entry name" value="Ami_2"/>
    <property type="match status" value="1"/>
</dbReference>
<dbReference type="GO" id="GO:0008270">
    <property type="term" value="F:zinc ion binding"/>
    <property type="evidence" value="ECO:0007669"/>
    <property type="project" value="InterPro"/>
</dbReference>
<proteinExistence type="inferred from homology"/>
<name>A0AAW1U8Q3_9CUCU</name>